<dbReference type="AlphaFoldDB" id="A0A8H9GA85"/>
<dbReference type="Gene3D" id="3.30.565.10">
    <property type="entry name" value="Histidine kinase-like ATPase, C-terminal domain"/>
    <property type="match status" value="1"/>
</dbReference>
<dbReference type="InterPro" id="IPR036890">
    <property type="entry name" value="HATPase_C_sf"/>
</dbReference>
<dbReference type="SUPFAM" id="SSF55874">
    <property type="entry name" value="ATPase domain of HSP90 chaperone/DNA topoisomerase II/histidine kinase"/>
    <property type="match status" value="1"/>
</dbReference>
<sequence length="274" mass="29466">MARDIRPVGSFGSYNVHAAFEPAASKGVMIADLARLRFITPAGLVTIAAYAHRARAAGREVRVLRPASDDVANYVSRARLGKELDDMGAAHNLPSVREHDVGQSLLAVTPFENASGAAELATRVWEVVHEQDSDAAAIMHMSISAMGENVIEHSRWPRGYAAAQKTYGGSVFRFAVADAGRGFSRALRRYKPADDAHALELALEPGVSGLDEESRGYGLSELRDSVKAIGGTLRLRSGRGQLVVSPSEATQTLFASPLPVSVLEGELRVKNHRR</sequence>
<name>A0A8H9GA85_9MICO</name>
<organism evidence="1 2">
    <name type="scientific">Curtobacterium luteum</name>
    <dbReference type="NCBI Taxonomy" id="33881"/>
    <lineage>
        <taxon>Bacteria</taxon>
        <taxon>Bacillati</taxon>
        <taxon>Actinomycetota</taxon>
        <taxon>Actinomycetes</taxon>
        <taxon>Micrococcales</taxon>
        <taxon>Microbacteriaceae</taxon>
        <taxon>Curtobacterium</taxon>
    </lineage>
</organism>
<reference evidence="1" key="2">
    <citation type="submission" date="2020-09" db="EMBL/GenBank/DDBJ databases">
        <authorList>
            <person name="Sun Q."/>
            <person name="Ohkuma M."/>
        </authorList>
    </citation>
    <scope>NUCLEOTIDE SEQUENCE</scope>
    <source>
        <strain evidence="1">JCM 1480</strain>
    </source>
</reference>
<evidence type="ECO:0000313" key="1">
    <source>
        <dbReference type="EMBL" id="GGL07813.1"/>
    </source>
</evidence>
<dbReference type="Proteomes" id="UP000648535">
    <property type="component" value="Unassembled WGS sequence"/>
</dbReference>
<gene>
    <name evidence="1" type="ORF">GCM10009769_27520</name>
</gene>
<protein>
    <recommendedName>
        <fullName evidence="3">Histidine kinase/HSP90-like ATPase domain-containing protein</fullName>
    </recommendedName>
</protein>
<evidence type="ECO:0008006" key="3">
    <source>
        <dbReference type="Google" id="ProtNLM"/>
    </source>
</evidence>
<evidence type="ECO:0000313" key="2">
    <source>
        <dbReference type="Proteomes" id="UP000648535"/>
    </source>
</evidence>
<reference evidence="1" key="1">
    <citation type="journal article" date="2014" name="Int. J. Syst. Evol. Microbiol.">
        <title>Complete genome sequence of Corynebacterium casei LMG S-19264T (=DSM 44701T), isolated from a smear-ripened cheese.</title>
        <authorList>
            <consortium name="US DOE Joint Genome Institute (JGI-PGF)"/>
            <person name="Walter F."/>
            <person name="Albersmeier A."/>
            <person name="Kalinowski J."/>
            <person name="Ruckert C."/>
        </authorList>
    </citation>
    <scope>NUCLEOTIDE SEQUENCE</scope>
    <source>
        <strain evidence="1">JCM 1480</strain>
    </source>
</reference>
<dbReference type="EMBL" id="BMOI01000013">
    <property type="protein sequence ID" value="GGL07813.1"/>
    <property type="molecule type" value="Genomic_DNA"/>
</dbReference>
<accession>A0A8H9GA85</accession>
<comment type="caution">
    <text evidence="1">The sequence shown here is derived from an EMBL/GenBank/DDBJ whole genome shotgun (WGS) entry which is preliminary data.</text>
</comment>
<proteinExistence type="predicted"/>